<evidence type="ECO:0000313" key="1">
    <source>
        <dbReference type="EMBL" id="GIY61990.1"/>
    </source>
</evidence>
<reference evidence="1 2" key="1">
    <citation type="submission" date="2021-06" db="EMBL/GenBank/DDBJ databases">
        <title>Caerostris darwini draft genome.</title>
        <authorList>
            <person name="Kono N."/>
            <person name="Arakawa K."/>
        </authorList>
    </citation>
    <scope>NUCLEOTIDE SEQUENCE [LARGE SCALE GENOMIC DNA]</scope>
</reference>
<dbReference type="Proteomes" id="UP001054837">
    <property type="component" value="Unassembled WGS sequence"/>
</dbReference>
<keyword evidence="2" id="KW-1185">Reference proteome</keyword>
<protein>
    <submittedName>
        <fullName evidence="1">Uncharacterized protein</fullName>
    </submittedName>
</protein>
<name>A0AAV4UVK9_9ARAC</name>
<dbReference type="EMBL" id="BPLQ01012025">
    <property type="protein sequence ID" value="GIY61990.1"/>
    <property type="molecule type" value="Genomic_DNA"/>
</dbReference>
<evidence type="ECO:0000313" key="2">
    <source>
        <dbReference type="Proteomes" id="UP001054837"/>
    </source>
</evidence>
<organism evidence="1 2">
    <name type="scientific">Caerostris darwini</name>
    <dbReference type="NCBI Taxonomy" id="1538125"/>
    <lineage>
        <taxon>Eukaryota</taxon>
        <taxon>Metazoa</taxon>
        <taxon>Ecdysozoa</taxon>
        <taxon>Arthropoda</taxon>
        <taxon>Chelicerata</taxon>
        <taxon>Arachnida</taxon>
        <taxon>Araneae</taxon>
        <taxon>Araneomorphae</taxon>
        <taxon>Entelegynae</taxon>
        <taxon>Araneoidea</taxon>
        <taxon>Araneidae</taxon>
        <taxon>Caerostris</taxon>
    </lineage>
</organism>
<sequence length="124" mass="14252">MLTDGNLGLCSLLARKEILQSKPRNKKTSNKLDQGRYLLGNRAASLFKRMKSVCVKCLPHQINAVTRTEGDLKKKNKKLSITRERLTRKDLVLPELRVEDETVIKLIEIASKHLLNCKMKIQFH</sequence>
<gene>
    <name evidence="1" type="ORF">CDAR_163811</name>
</gene>
<dbReference type="AlphaFoldDB" id="A0AAV4UVK9"/>
<proteinExistence type="predicted"/>
<accession>A0AAV4UVK9</accession>
<comment type="caution">
    <text evidence="1">The sequence shown here is derived from an EMBL/GenBank/DDBJ whole genome shotgun (WGS) entry which is preliminary data.</text>
</comment>